<evidence type="ECO:0000256" key="9">
    <source>
        <dbReference type="ARBA" id="ARBA00022989"/>
    </source>
</evidence>
<keyword evidence="6 17" id="KW-0812">Transmembrane</keyword>
<evidence type="ECO:0000256" key="11">
    <source>
        <dbReference type="ARBA" id="ARBA00023132"/>
    </source>
</evidence>
<keyword evidence="5" id="KW-0813">Transport</keyword>
<keyword evidence="7" id="KW-0509">mRNA transport</keyword>
<comment type="subcellular location">
    <subcellularLocation>
        <location evidence="1">Nucleus membrane</location>
        <topology evidence="1">Multi-pass membrane protein</topology>
    </subcellularLocation>
    <subcellularLocation>
        <location evidence="2">Nucleus</location>
        <location evidence="2">Nuclear pore complex</location>
    </subcellularLocation>
</comment>
<dbReference type="InParanoid" id="A0A6I8QAX4"/>
<evidence type="ECO:0000256" key="17">
    <source>
        <dbReference type="SAM" id="Phobius"/>
    </source>
</evidence>
<gene>
    <name evidence="18" type="primary">ndc1</name>
</gene>
<dbReference type="Bgee" id="ENSXETG00000008075">
    <property type="expression patterns" value="Expressed in egg cell and 17 other cell types or tissues"/>
</dbReference>
<dbReference type="InterPro" id="IPR019049">
    <property type="entry name" value="Nucleoporin_prot_Ndc1/Nup"/>
</dbReference>
<evidence type="ECO:0000256" key="16">
    <source>
        <dbReference type="SAM" id="MobiDB-lite"/>
    </source>
</evidence>
<feature type="transmembrane region" description="Helical" evidence="17">
    <location>
        <begin position="270"/>
        <end position="292"/>
    </location>
</feature>
<dbReference type="GO" id="GO:0051028">
    <property type="term" value="P:mRNA transport"/>
    <property type="evidence" value="ECO:0007669"/>
    <property type="project" value="UniProtKB-KW"/>
</dbReference>
<keyword evidence="9 17" id="KW-1133">Transmembrane helix</keyword>
<sequence>MTYVYDHVLHKHLIYAIYLQVLRWRVAASLAWSVILLPVCCVVFIVLSQIQILHPIQWLTDSISDLTSSYTIFCLLLISAILGLQCTFLMEYYTVVPSIPCSRLALIGNTLLPHRIVHSLAHVVMGVLASWCCAVMSKGKYQLIVVSCTSLPSEDESDKPSLCLNESHLFQLLCGAFFGYCYSLQYFVHNMNYLSFPSIQQYKYLQFRRCLPLIIKQSSFQSLYFTRNYAILYYLFGNIPRTWIQTALNLHIDRQQPSLDTLRGLLNLTVFYQIWLSGTFLLSAWYMVWIFFRIYTTEARIFPVQTSFAEEAEKCLPFILSSNTLPLVKYLAMQDLVLLSQYSPSRRQEVFSLSQPGGHPHNWTAISKECLNLLSSLTSRLIAHQEAAASNGRMKVPSSPKQTRKSSSSSGTSLIEDSAEQTQKLSTVPRIGIPSLLKTTSLKSSLDTGSPFTPPGVKRMSESLDPNTPWHDSVQSPHIMRRSAKLWTSDSSVQKNGSEVSNLSPVTLSPVCNGAKQGIFSTWFQHKLDQIKNFLSKRGLIMYLFSKHPEASSEDVFADAQIHIWALEALSHLVAASFSEDRMGVVQTSLSAVLATFFTLQEAVEKHFKLPHASSKPVRNPGSLLDSSYKTLRFSLRAALKTAIYRITTTFGEHLHAVPVSSEHQKKLQQFLDFKE</sequence>
<dbReference type="Pfam" id="PF09531">
    <property type="entry name" value="Ndc1_Nup"/>
    <property type="match status" value="1"/>
</dbReference>
<keyword evidence="11" id="KW-0906">Nuclear pore complex</keyword>
<evidence type="ECO:0000256" key="3">
    <source>
        <dbReference type="ARBA" id="ARBA00005760"/>
    </source>
</evidence>
<evidence type="ECO:0000256" key="15">
    <source>
        <dbReference type="ARBA" id="ARBA00031201"/>
    </source>
</evidence>
<evidence type="ECO:0000256" key="12">
    <source>
        <dbReference type="ARBA" id="ARBA00023136"/>
    </source>
</evidence>
<name>A0A6I8QAX4_XENTR</name>
<reference evidence="18" key="2">
    <citation type="submission" date="2020-05" db="UniProtKB">
        <authorList>
            <consortium name="Ensembl"/>
        </authorList>
    </citation>
    <scope>IDENTIFICATION</scope>
</reference>
<dbReference type="GO" id="GO:0015031">
    <property type="term" value="P:protein transport"/>
    <property type="evidence" value="ECO:0007669"/>
    <property type="project" value="UniProtKB-KW"/>
</dbReference>
<evidence type="ECO:0000256" key="2">
    <source>
        <dbReference type="ARBA" id="ARBA00004567"/>
    </source>
</evidence>
<evidence type="ECO:0000313" key="18">
    <source>
        <dbReference type="Ensembl" id="ENSXETP00000069658"/>
    </source>
</evidence>
<dbReference type="Xenbase" id="XB-GENE-5736320">
    <property type="gene designation" value="ndc1"/>
</dbReference>
<evidence type="ECO:0000256" key="1">
    <source>
        <dbReference type="ARBA" id="ARBA00004232"/>
    </source>
</evidence>
<evidence type="ECO:0000256" key="7">
    <source>
        <dbReference type="ARBA" id="ARBA00022816"/>
    </source>
</evidence>
<dbReference type="PANTHER" id="PTHR13269:SF6">
    <property type="entry name" value="NUCLEOPORIN NDC1"/>
    <property type="match status" value="1"/>
</dbReference>
<dbReference type="AlphaFoldDB" id="A0A6I8QAX4"/>
<keyword evidence="13" id="KW-0539">Nucleus</keyword>
<keyword evidence="10" id="KW-0811">Translocation</keyword>
<reference evidence="18" key="1">
    <citation type="journal article" date="2010" name="Science">
        <title>The genome of the Western clawed frog Xenopus tropicalis.</title>
        <authorList>
            <person name="Hellsten U."/>
            <person name="Harland R.M."/>
            <person name="Gilchrist M.J."/>
            <person name="Hendrix D."/>
            <person name="Jurka J."/>
            <person name="Kapitonov V."/>
            <person name="Ovcharenko I."/>
            <person name="Putnam N.H."/>
            <person name="Shu S."/>
            <person name="Taher L."/>
            <person name="Blitz I.L."/>
            <person name="Blumberg B."/>
            <person name="Dichmann D.S."/>
            <person name="Dubchak I."/>
            <person name="Amaya E."/>
            <person name="Detter J.C."/>
            <person name="Fletcher R."/>
            <person name="Gerhard D.S."/>
            <person name="Goodstein D."/>
            <person name="Graves T."/>
            <person name="Grigoriev I.V."/>
            <person name="Grimwood J."/>
            <person name="Kawashima T."/>
            <person name="Lindquist E."/>
            <person name="Lucas S.M."/>
            <person name="Mead P.E."/>
            <person name="Mitros T."/>
            <person name="Ogino H."/>
            <person name="Ohta Y."/>
            <person name="Poliakov A.V."/>
            <person name="Pollet N."/>
            <person name="Robert J."/>
            <person name="Salamov A."/>
            <person name="Sater A.K."/>
            <person name="Schmutz J."/>
            <person name="Terry A."/>
            <person name="Vize P.D."/>
            <person name="Warren W.C."/>
            <person name="Wells D."/>
            <person name="Wills A."/>
            <person name="Wilson R.K."/>
            <person name="Zimmerman L.B."/>
            <person name="Zorn A.M."/>
            <person name="Grainger R."/>
            <person name="Grammer T."/>
            <person name="Khokha M.K."/>
            <person name="Richardson P.M."/>
            <person name="Rokhsar D.S."/>
        </authorList>
    </citation>
    <scope>NUCLEOTIDE SEQUENCE [LARGE SCALE GENOMIC DNA]</scope>
    <source>
        <strain evidence="18">Nigerian</strain>
    </source>
</reference>
<keyword evidence="8" id="KW-0653">Protein transport</keyword>
<dbReference type="PANTHER" id="PTHR13269">
    <property type="entry name" value="NUCLEOPORIN NDC1"/>
    <property type="match status" value="1"/>
</dbReference>
<protein>
    <recommendedName>
        <fullName evidence="4">Nucleoporin NDC1</fullName>
    </recommendedName>
    <alternativeName>
        <fullName evidence="15">Transmembrane protein 48</fullName>
    </alternativeName>
</protein>
<organism evidence="18">
    <name type="scientific">Xenopus tropicalis</name>
    <name type="common">Western clawed frog</name>
    <name type="synonym">Silurana tropicalis</name>
    <dbReference type="NCBI Taxonomy" id="8364"/>
    <lineage>
        <taxon>Eukaryota</taxon>
        <taxon>Metazoa</taxon>
        <taxon>Chordata</taxon>
        <taxon>Craniata</taxon>
        <taxon>Vertebrata</taxon>
        <taxon>Euteleostomi</taxon>
        <taxon>Amphibia</taxon>
        <taxon>Batrachia</taxon>
        <taxon>Anura</taxon>
        <taxon>Pipoidea</taxon>
        <taxon>Pipidae</taxon>
        <taxon>Xenopodinae</taxon>
        <taxon>Xenopus</taxon>
        <taxon>Silurana</taxon>
    </lineage>
</organism>
<comment type="function">
    <text evidence="14">Component of the nuclear pore complex (NPC), which plays a key role in de novo assembly and insertion of NPC in the nuclear envelope. Required for NPC and nuclear envelope assembly, possibly by forming a link between the nuclear envelope membrane and soluble nucleoporins, thereby anchoring the NPC in the membrane.</text>
</comment>
<accession>A0A6I8QAX4</accession>
<evidence type="ECO:0000256" key="6">
    <source>
        <dbReference type="ARBA" id="ARBA00022692"/>
    </source>
</evidence>
<keyword evidence="12 17" id="KW-0472">Membrane</keyword>
<dbReference type="GO" id="GO:0031965">
    <property type="term" value="C:nuclear membrane"/>
    <property type="evidence" value="ECO:0007669"/>
    <property type="project" value="UniProtKB-SubCell"/>
</dbReference>
<dbReference type="Ensembl" id="ENSXETT00000085796">
    <property type="protein sequence ID" value="ENSXETP00000069658"/>
    <property type="gene ID" value="ENSXETG00000008075"/>
</dbReference>
<evidence type="ECO:0000256" key="8">
    <source>
        <dbReference type="ARBA" id="ARBA00022927"/>
    </source>
</evidence>
<evidence type="ECO:0000256" key="4">
    <source>
        <dbReference type="ARBA" id="ARBA00017534"/>
    </source>
</evidence>
<dbReference type="GeneTree" id="ENSGT00390000014590"/>
<evidence type="ECO:0000256" key="13">
    <source>
        <dbReference type="ARBA" id="ARBA00023242"/>
    </source>
</evidence>
<dbReference type="FunCoup" id="A0A6I8QAX4">
    <property type="interactions" value="1998"/>
</dbReference>
<comment type="similarity">
    <text evidence="3">Belongs to the NDC1 family.</text>
</comment>
<dbReference type="GO" id="GO:0005643">
    <property type="term" value="C:nuclear pore"/>
    <property type="evidence" value="ECO:0007669"/>
    <property type="project" value="UniProtKB-SubCell"/>
</dbReference>
<feature type="transmembrane region" description="Helical" evidence="17">
    <location>
        <begin position="70"/>
        <end position="90"/>
    </location>
</feature>
<feature type="transmembrane region" description="Helical" evidence="17">
    <location>
        <begin position="30"/>
        <end position="50"/>
    </location>
</feature>
<proteinExistence type="inferred from homology"/>
<feature type="compositionally biased region" description="Low complexity" evidence="16">
    <location>
        <begin position="397"/>
        <end position="413"/>
    </location>
</feature>
<evidence type="ECO:0000256" key="10">
    <source>
        <dbReference type="ARBA" id="ARBA00023010"/>
    </source>
</evidence>
<evidence type="ECO:0000256" key="5">
    <source>
        <dbReference type="ARBA" id="ARBA00022448"/>
    </source>
</evidence>
<feature type="region of interest" description="Disordered" evidence="16">
    <location>
        <begin position="388"/>
        <end position="427"/>
    </location>
</feature>
<evidence type="ECO:0000256" key="14">
    <source>
        <dbReference type="ARBA" id="ARBA00025441"/>
    </source>
</evidence>